<feature type="transmembrane region" description="Helical" evidence="6">
    <location>
        <begin position="211"/>
        <end position="232"/>
    </location>
</feature>
<keyword evidence="4 6" id="KW-1133">Transmembrane helix</keyword>
<evidence type="ECO:0000313" key="8">
    <source>
        <dbReference type="EMBL" id="BAB97695.1"/>
    </source>
</evidence>
<evidence type="ECO:0000313" key="9">
    <source>
        <dbReference type="Proteomes" id="UP000000582"/>
    </source>
</evidence>
<dbReference type="PATRIC" id="fig|196627.13.peg.306"/>
<organism evidence="8 9">
    <name type="scientific">Corynebacterium glutamicum (strain ATCC 13032 / DSM 20300 / JCM 1318 / BCRC 11384 / CCUG 27702 / LMG 3730 / NBRC 12168 / NCIMB 10025 / NRRL B-2784 / 534)</name>
    <dbReference type="NCBI Taxonomy" id="196627"/>
    <lineage>
        <taxon>Bacteria</taxon>
        <taxon>Bacillati</taxon>
        <taxon>Actinomycetota</taxon>
        <taxon>Actinomycetes</taxon>
        <taxon>Mycobacteriales</taxon>
        <taxon>Corynebacteriaceae</taxon>
        <taxon>Corynebacterium</taxon>
    </lineage>
</organism>
<dbReference type="GO" id="GO:0005886">
    <property type="term" value="C:plasma membrane"/>
    <property type="evidence" value="ECO:0007669"/>
    <property type="project" value="UniProtKB-SubCell"/>
</dbReference>
<protein>
    <submittedName>
        <fullName evidence="8">Hypothetical membrane protein</fullName>
    </submittedName>
</protein>
<keyword evidence="5 6" id="KW-0472">Membrane</keyword>
<comment type="subcellular location">
    <subcellularLocation>
        <location evidence="1">Cell membrane</location>
        <topology evidence="1">Multi-pass membrane protein</topology>
    </subcellularLocation>
</comment>
<keyword evidence="3 6" id="KW-0812">Transmembrane</keyword>
<dbReference type="InterPro" id="IPR018076">
    <property type="entry name" value="T2SS_GspF_dom"/>
</dbReference>
<feature type="transmembrane region" description="Helical" evidence="6">
    <location>
        <begin position="14"/>
        <end position="31"/>
    </location>
</feature>
<dbReference type="AlphaFoldDB" id="Q8NTK5"/>
<evidence type="ECO:0000256" key="4">
    <source>
        <dbReference type="ARBA" id="ARBA00022989"/>
    </source>
</evidence>
<feature type="transmembrane region" description="Helical" evidence="6">
    <location>
        <begin position="238"/>
        <end position="261"/>
    </location>
</feature>
<proteinExistence type="predicted"/>
<dbReference type="Pfam" id="PF00482">
    <property type="entry name" value="T2SSF"/>
    <property type="match status" value="1"/>
</dbReference>
<evidence type="ECO:0000259" key="7">
    <source>
        <dbReference type="Pfam" id="PF00482"/>
    </source>
</evidence>
<dbReference type="KEGG" id="cgl:Cgl0302"/>
<reference evidence="9" key="1">
    <citation type="journal article" date="2003" name="Appl. Microbiol. Biotechnol.">
        <title>The Corynebacterium glutamicum genome: features and impacts on biotechnological processes.</title>
        <authorList>
            <person name="Ikeda M."/>
            <person name="Nakagawa S."/>
        </authorList>
    </citation>
    <scope>NUCLEOTIDE SEQUENCE [LARGE SCALE GENOMIC DNA]</scope>
    <source>
        <strain evidence="9">ATCC 13032 / DSM 20300 / BCRC 11384 / JCM 1318 / LMG 3730 / NCIMB 10025</strain>
    </source>
</reference>
<gene>
    <name evidence="8" type="ordered locus">Cgl0302</name>
</gene>
<dbReference type="STRING" id="196627.cg0364"/>
<evidence type="ECO:0000256" key="1">
    <source>
        <dbReference type="ARBA" id="ARBA00004651"/>
    </source>
</evidence>
<dbReference type="BioCyc" id="CORYNE:G18NG-9858-MONOMER"/>
<dbReference type="eggNOG" id="COG4965">
    <property type="taxonomic scope" value="Bacteria"/>
</dbReference>
<dbReference type="EMBL" id="BA000036">
    <property type="protein sequence ID" value="BAB97695.1"/>
    <property type="molecule type" value="Genomic_DNA"/>
</dbReference>
<dbReference type="PANTHER" id="PTHR35007:SF4">
    <property type="entry name" value="CONSERVED TRANSMEMBRANE PROTEIN-RELATED"/>
    <property type="match status" value="1"/>
</dbReference>
<feature type="transmembrane region" description="Helical" evidence="6">
    <location>
        <begin position="51"/>
        <end position="84"/>
    </location>
</feature>
<keyword evidence="2" id="KW-1003">Cell membrane</keyword>
<accession>Q8NTK5</accession>
<evidence type="ECO:0000256" key="5">
    <source>
        <dbReference type="ARBA" id="ARBA00023136"/>
    </source>
</evidence>
<keyword evidence="9" id="KW-1185">Reference proteome</keyword>
<evidence type="ECO:0000256" key="2">
    <source>
        <dbReference type="ARBA" id="ARBA00022475"/>
    </source>
</evidence>
<sequence>MGFGPRHARRERRGMVYALGLLSVAVLISGSRGPGARTRPPTPGNGVHLFALIALFCLATVLFIVVDAYTMIAGIIIATTLFWYLRQTHAAAQRTKQSLQLASFLSLCAGNLRAGVTMVDAMDYALDNTTPDKFLSPTLQTAARQARSGGSGPRVLIDASLPDLQRLGHLWETSERHGIPLVALIDQMRSRISSKQRHGESTRAALQGPQATAVILTVLPLAGMLMGTAMGANPLGLLTGGGIGGFLLVIGVGLDAAGFVLTHKILQSASPS</sequence>
<evidence type="ECO:0000256" key="3">
    <source>
        <dbReference type="ARBA" id="ARBA00022692"/>
    </source>
</evidence>
<dbReference type="PANTHER" id="PTHR35007">
    <property type="entry name" value="INTEGRAL MEMBRANE PROTEIN-RELATED"/>
    <property type="match status" value="1"/>
</dbReference>
<dbReference type="HOGENOM" id="CLU_065779_3_0_11"/>
<dbReference type="Proteomes" id="UP000000582">
    <property type="component" value="Chromosome"/>
</dbReference>
<feature type="domain" description="Type II secretion system protein GspF" evidence="7">
    <location>
        <begin position="104"/>
        <end position="227"/>
    </location>
</feature>
<evidence type="ECO:0000256" key="6">
    <source>
        <dbReference type="SAM" id="Phobius"/>
    </source>
</evidence>
<name>Q8NTK5_CORGL</name>
<dbReference type="SMR" id="Q8NTK5"/>